<dbReference type="GO" id="GO:0042262">
    <property type="term" value="P:DNA protection"/>
    <property type="evidence" value="ECO:0007669"/>
    <property type="project" value="InterPro"/>
</dbReference>
<accession>A0A6C0EF31</accession>
<feature type="region of interest" description="Disordered" evidence="1">
    <location>
        <begin position="40"/>
        <end position="105"/>
    </location>
</feature>
<reference evidence="2" key="1">
    <citation type="journal article" date="2020" name="Nature">
        <title>Giant virus diversity and host interactions through global metagenomics.</title>
        <authorList>
            <person name="Schulz F."/>
            <person name="Roux S."/>
            <person name="Paez-Espino D."/>
            <person name="Jungbluth S."/>
            <person name="Walsh D.A."/>
            <person name="Denef V.J."/>
            <person name="McMahon K.D."/>
            <person name="Konstantinidis K.T."/>
            <person name="Eloe-Fadrosh E.A."/>
            <person name="Kyrpides N.C."/>
            <person name="Woyke T."/>
        </authorList>
    </citation>
    <scope>NUCLEOTIDE SEQUENCE</scope>
    <source>
        <strain evidence="2">GVMAG-M-3300023179-2</strain>
    </source>
</reference>
<evidence type="ECO:0000256" key="1">
    <source>
        <dbReference type="SAM" id="MobiDB-lite"/>
    </source>
</evidence>
<name>A0A6C0EF31_9ZZZZ</name>
<dbReference type="EMBL" id="MN739803">
    <property type="protein sequence ID" value="QHT26869.1"/>
    <property type="molecule type" value="Genomic_DNA"/>
</dbReference>
<protein>
    <submittedName>
        <fullName evidence="2">Uncharacterized protein</fullName>
    </submittedName>
</protein>
<feature type="region of interest" description="Disordered" evidence="1">
    <location>
        <begin position="122"/>
        <end position="206"/>
    </location>
</feature>
<feature type="compositionally biased region" description="Acidic residues" evidence="1">
    <location>
        <begin position="179"/>
        <end position="195"/>
    </location>
</feature>
<feature type="compositionally biased region" description="Polar residues" evidence="1">
    <location>
        <begin position="123"/>
        <end position="133"/>
    </location>
</feature>
<dbReference type="InterPro" id="IPR036620">
    <property type="entry name" value="MC1_sf"/>
</dbReference>
<evidence type="ECO:0000313" key="2">
    <source>
        <dbReference type="EMBL" id="QHT26869.1"/>
    </source>
</evidence>
<feature type="compositionally biased region" description="Basic residues" evidence="1">
    <location>
        <begin position="1"/>
        <end position="10"/>
    </location>
</feature>
<dbReference type="SUPFAM" id="SSF102875">
    <property type="entry name" value="Chromosomal protein MC1"/>
    <property type="match status" value="1"/>
</dbReference>
<proteinExistence type="predicted"/>
<organism evidence="2">
    <name type="scientific">viral metagenome</name>
    <dbReference type="NCBI Taxonomy" id="1070528"/>
    <lineage>
        <taxon>unclassified sequences</taxon>
        <taxon>metagenomes</taxon>
        <taxon>organismal metagenomes</taxon>
    </lineage>
</organism>
<dbReference type="Gene3D" id="3.10.470.10">
    <property type="entry name" value="Chromosomal protein MC1"/>
    <property type="match status" value="1"/>
</dbReference>
<feature type="compositionally biased region" description="Basic residues" evidence="1">
    <location>
        <begin position="166"/>
        <end position="175"/>
    </location>
</feature>
<feature type="compositionally biased region" description="Basic and acidic residues" evidence="1">
    <location>
        <begin position="96"/>
        <end position="105"/>
    </location>
</feature>
<feature type="region of interest" description="Disordered" evidence="1">
    <location>
        <begin position="1"/>
        <end position="27"/>
    </location>
</feature>
<feature type="compositionally biased region" description="Basic and acidic residues" evidence="1">
    <location>
        <begin position="149"/>
        <end position="165"/>
    </location>
</feature>
<dbReference type="AlphaFoldDB" id="A0A6C0EF31"/>
<sequence>MTNKNGKQKSKNQLSKNESLPHVDDKNVVEAVQEVNVVESVPEVKNVEEASQPINVEPDSKEQKDSLSGVQLAGGKKTKKVVDSGAAKKSVPSQKVNEDSKMKADEVVADVVTKSKNKVIKTNVKQVAASSVKETLVVKSKGKGKGKGKKDETVTATDTKPEKAKAKSKPKSKKKQSVDENENENENENDNDNEDSSERKIRSFKVKLPNKEDFQGRFTGLTPYQAANKALSKYFRETQDPLTEITFSICESTRKSKKTTYTYVGKRQKLDVPVSYTIQDGRQITKNFKNFLKKIKKNDVVE</sequence>